<gene>
    <name evidence="2" type="ORF">D9758_010403</name>
</gene>
<sequence length="502" mass="56196">MDTPAITLTDLPVELITIVLEYSEEDDVVSLAAVCRVLNAIAGSHFLKSVHFRHDSKGLFLGSSAIPFRASRGLCTVLDCLSNVSYLMYDLTDDYVDDMYKGLSVLKNVPASRFFHLSYFTPLPPPHTLVGSTDLPFPLRLLPSPSSATAVLLALFAELVVKSTRSLHIDADLEVDDTLMPISLPPLTSLEDVHITAPFLHTRPFRTWITSSLNASRILRLYIGSVPTISPFLSQLSLPSLQRFTFTDRGEVSAIDFASVRSFLLRHPSIRDLNLTFSIHDNSGDAGSLPLPNLKKLFVHPSLLPHFLSLPGPSPAATSSSLLFPNLQSIHFEVGLFEHLTTPYTYSVWETVLRRVSAQGNVTELELPFEDFLNFKHPIYDPFSSPSQILELPSIQLVTFLFSHHVTPDELQELFFPWFNHTFPNARRLAIHQIQWAQQEESSFAGAIKEKCPQVETLELSYTKKLVEEWLAQDSEGFGLAAHRSEGKFPILALYHARFITN</sequence>
<evidence type="ECO:0000313" key="3">
    <source>
        <dbReference type="Proteomes" id="UP000559256"/>
    </source>
</evidence>
<comment type="caution">
    <text evidence="2">The sequence shown here is derived from an EMBL/GenBank/DDBJ whole genome shotgun (WGS) entry which is preliminary data.</text>
</comment>
<accession>A0A8H5FVX9</accession>
<name>A0A8H5FVX9_9AGAR</name>
<dbReference type="SUPFAM" id="SSF52047">
    <property type="entry name" value="RNI-like"/>
    <property type="match status" value="1"/>
</dbReference>
<protein>
    <recommendedName>
        <fullName evidence="1">F-box domain-containing protein</fullName>
    </recommendedName>
</protein>
<dbReference type="PROSITE" id="PS50181">
    <property type="entry name" value="FBOX"/>
    <property type="match status" value="1"/>
</dbReference>
<reference evidence="2 3" key="1">
    <citation type="journal article" date="2020" name="ISME J.">
        <title>Uncovering the hidden diversity of litter-decomposition mechanisms in mushroom-forming fungi.</title>
        <authorList>
            <person name="Floudas D."/>
            <person name="Bentzer J."/>
            <person name="Ahren D."/>
            <person name="Johansson T."/>
            <person name="Persson P."/>
            <person name="Tunlid A."/>
        </authorList>
    </citation>
    <scope>NUCLEOTIDE SEQUENCE [LARGE SCALE GENOMIC DNA]</scope>
    <source>
        <strain evidence="2 3">CBS 291.85</strain>
    </source>
</reference>
<evidence type="ECO:0000259" key="1">
    <source>
        <dbReference type="PROSITE" id="PS50181"/>
    </source>
</evidence>
<dbReference type="Proteomes" id="UP000559256">
    <property type="component" value="Unassembled WGS sequence"/>
</dbReference>
<dbReference type="CDD" id="cd09917">
    <property type="entry name" value="F-box_SF"/>
    <property type="match status" value="1"/>
</dbReference>
<dbReference type="InterPro" id="IPR036047">
    <property type="entry name" value="F-box-like_dom_sf"/>
</dbReference>
<dbReference type="OrthoDB" id="2837203at2759"/>
<organism evidence="2 3">
    <name type="scientific">Tetrapyrgos nigripes</name>
    <dbReference type="NCBI Taxonomy" id="182062"/>
    <lineage>
        <taxon>Eukaryota</taxon>
        <taxon>Fungi</taxon>
        <taxon>Dikarya</taxon>
        <taxon>Basidiomycota</taxon>
        <taxon>Agaricomycotina</taxon>
        <taxon>Agaricomycetes</taxon>
        <taxon>Agaricomycetidae</taxon>
        <taxon>Agaricales</taxon>
        <taxon>Marasmiineae</taxon>
        <taxon>Marasmiaceae</taxon>
        <taxon>Tetrapyrgos</taxon>
    </lineage>
</organism>
<dbReference type="EMBL" id="JAACJM010000073">
    <property type="protein sequence ID" value="KAF5350743.1"/>
    <property type="molecule type" value="Genomic_DNA"/>
</dbReference>
<feature type="domain" description="F-box" evidence="1">
    <location>
        <begin position="5"/>
        <end position="55"/>
    </location>
</feature>
<keyword evidence="3" id="KW-1185">Reference proteome</keyword>
<dbReference type="InterPro" id="IPR001810">
    <property type="entry name" value="F-box_dom"/>
</dbReference>
<dbReference type="AlphaFoldDB" id="A0A8H5FVX9"/>
<evidence type="ECO:0000313" key="2">
    <source>
        <dbReference type="EMBL" id="KAF5350743.1"/>
    </source>
</evidence>
<dbReference type="SUPFAM" id="SSF81383">
    <property type="entry name" value="F-box domain"/>
    <property type="match status" value="1"/>
</dbReference>
<proteinExistence type="predicted"/>